<evidence type="ECO:0000259" key="1">
    <source>
        <dbReference type="SMART" id="SM00409"/>
    </source>
</evidence>
<dbReference type="InterPro" id="IPR036179">
    <property type="entry name" value="Ig-like_dom_sf"/>
</dbReference>
<dbReference type="Gene3D" id="2.60.40.10">
    <property type="entry name" value="Immunoglobulins"/>
    <property type="match status" value="2"/>
</dbReference>
<name>A0A8C2CDK6_CYPCA</name>
<accession>A0A8C2CDK6</accession>
<feature type="domain" description="Immunoglobulin" evidence="1">
    <location>
        <begin position="120"/>
        <end position="246"/>
    </location>
</feature>
<evidence type="ECO:0000313" key="3">
    <source>
        <dbReference type="Proteomes" id="UP000694701"/>
    </source>
</evidence>
<proteinExistence type="predicted"/>
<dbReference type="InterPro" id="IPR013783">
    <property type="entry name" value="Ig-like_fold"/>
</dbReference>
<dbReference type="Ensembl" id="ENSCCRT00020011910.1">
    <property type="protein sequence ID" value="ENSCCRP00020010730.1"/>
    <property type="gene ID" value="ENSCCRG00020005475.1"/>
</dbReference>
<dbReference type="Proteomes" id="UP000694701">
    <property type="component" value="Unplaced"/>
</dbReference>
<sequence>VMEGDLVTLNTSVTKQQHDTVRWYFNDILIALINGHPNTSCLYDGEDGRFRKRLEVDYETGSLIITNITTEHAGRYEAEIIRSESSGKSESLNRTSKCNSTKIIHKSSIFVSVFGDTHVVKSVSAIEGNTVNLSIDVSKQYHEPMLWYFNCTRIALINEHRNKSCLYDGPEGIFRNRLKVDTETGSLTITDITTEHAGRYEAEIIKSQSPGKSESLSRNPKCDSTKINKKNIISEDITISFNLTVSGEPVYCLFLEYLRKKYELKKVLH</sequence>
<evidence type="ECO:0000313" key="2">
    <source>
        <dbReference type="Ensembl" id="ENSCCRP00020010730.1"/>
    </source>
</evidence>
<dbReference type="SUPFAM" id="SSF48726">
    <property type="entry name" value="Immunoglobulin"/>
    <property type="match status" value="2"/>
</dbReference>
<dbReference type="PANTHER" id="PTHR21063">
    <property type="entry name" value="LFA-3"/>
    <property type="match status" value="1"/>
</dbReference>
<dbReference type="AlphaFoldDB" id="A0A8C2CDK6"/>
<organism evidence="2 3">
    <name type="scientific">Cyprinus carpio</name>
    <name type="common">Common carp</name>
    <dbReference type="NCBI Taxonomy" id="7962"/>
    <lineage>
        <taxon>Eukaryota</taxon>
        <taxon>Metazoa</taxon>
        <taxon>Chordata</taxon>
        <taxon>Craniata</taxon>
        <taxon>Vertebrata</taxon>
        <taxon>Euteleostomi</taxon>
        <taxon>Actinopterygii</taxon>
        <taxon>Neopterygii</taxon>
        <taxon>Teleostei</taxon>
        <taxon>Ostariophysi</taxon>
        <taxon>Cypriniformes</taxon>
        <taxon>Cyprinidae</taxon>
        <taxon>Cyprininae</taxon>
        <taxon>Cyprinus</taxon>
    </lineage>
</organism>
<dbReference type="PANTHER" id="PTHR21063:SF4">
    <property type="entry name" value="CD48 ANTIGEN-RELATED"/>
    <property type="match status" value="1"/>
</dbReference>
<feature type="domain" description="Immunoglobulin" evidence="1">
    <location>
        <begin position="1"/>
        <end position="114"/>
    </location>
</feature>
<dbReference type="SMART" id="SM00409">
    <property type="entry name" value="IG"/>
    <property type="match status" value="2"/>
</dbReference>
<protein>
    <recommendedName>
        <fullName evidence="1">Immunoglobulin domain-containing protein</fullName>
    </recommendedName>
</protein>
<reference evidence="2" key="1">
    <citation type="submission" date="2025-08" db="UniProtKB">
        <authorList>
            <consortium name="Ensembl"/>
        </authorList>
    </citation>
    <scope>IDENTIFICATION</scope>
</reference>
<dbReference type="InterPro" id="IPR003599">
    <property type="entry name" value="Ig_sub"/>
</dbReference>